<evidence type="ECO:0000313" key="2">
    <source>
        <dbReference type="EMBL" id="MBM3331645.1"/>
    </source>
</evidence>
<proteinExistence type="predicted"/>
<dbReference type="AlphaFoldDB" id="A0A937XIE4"/>
<organism evidence="2 3">
    <name type="scientific">candidate division WOR-3 bacterium</name>
    <dbReference type="NCBI Taxonomy" id="2052148"/>
    <lineage>
        <taxon>Bacteria</taxon>
        <taxon>Bacteria division WOR-3</taxon>
    </lineage>
</organism>
<evidence type="ECO:0000313" key="3">
    <source>
        <dbReference type="Proteomes" id="UP000779900"/>
    </source>
</evidence>
<name>A0A937XIE4_UNCW3</name>
<feature type="region of interest" description="Disordered" evidence="1">
    <location>
        <begin position="350"/>
        <end position="370"/>
    </location>
</feature>
<dbReference type="Proteomes" id="UP000779900">
    <property type="component" value="Unassembled WGS sequence"/>
</dbReference>
<evidence type="ECO:0000256" key="1">
    <source>
        <dbReference type="SAM" id="MobiDB-lite"/>
    </source>
</evidence>
<gene>
    <name evidence="2" type="ORF">FJY68_07325</name>
</gene>
<protein>
    <recommendedName>
        <fullName evidence="4">Peptidase S24/S26A/S26B/S26C domain-containing protein</fullName>
    </recommendedName>
</protein>
<accession>A0A937XIE4</accession>
<dbReference type="EMBL" id="VGIR01000038">
    <property type="protein sequence ID" value="MBM3331645.1"/>
    <property type="molecule type" value="Genomic_DNA"/>
</dbReference>
<sequence length="370" mass="40662">MGTQPLAPCSWRVAAETGAAVGISQLNSLAGLPIGLAKILVEAGRVSFRASGLCMYPCVKPGDTLYLDSKGIAEVAVGDIAVLRRDRVLLGHRVTRCGADVRGRFIVTKSDLARQGDDGRSREEDVMGIISSISRNGRPVSTRLREPTAWTRLEVVFLEAAYRARHHWEQTLAWLLSGARRTNLLDFAARNLLRVSDKDVSYSYQIPHRLGRSILYQSVSAAELELALSKEAAEKVDHWTLTVHSGKDREPCGSATFVLRHEKCPLAGWWLGNLRTRFRYRCSGLEGALLTSAEAVLVNCAVAELKVSASERAAVDRFESLGFQKVEGPGDQCTLVRRFLDRSGVGVEMRANTEGETHSGERTSREGVWT</sequence>
<feature type="compositionally biased region" description="Basic and acidic residues" evidence="1">
    <location>
        <begin position="351"/>
        <end position="370"/>
    </location>
</feature>
<dbReference type="SUPFAM" id="SSF55729">
    <property type="entry name" value="Acyl-CoA N-acyltransferases (Nat)"/>
    <property type="match status" value="1"/>
</dbReference>
<dbReference type="Gene3D" id="3.40.630.30">
    <property type="match status" value="1"/>
</dbReference>
<comment type="caution">
    <text evidence="2">The sequence shown here is derived from an EMBL/GenBank/DDBJ whole genome shotgun (WGS) entry which is preliminary data.</text>
</comment>
<dbReference type="CDD" id="cd06462">
    <property type="entry name" value="Peptidase_S24_S26"/>
    <property type="match status" value="1"/>
</dbReference>
<reference evidence="2" key="1">
    <citation type="submission" date="2019-03" db="EMBL/GenBank/DDBJ databases">
        <title>Lake Tanganyika Metagenome-Assembled Genomes (MAGs).</title>
        <authorList>
            <person name="Tran P."/>
        </authorList>
    </citation>
    <scope>NUCLEOTIDE SEQUENCE</scope>
    <source>
        <strain evidence="2">K_DeepCast_150m_m2_040</strain>
    </source>
</reference>
<evidence type="ECO:0008006" key="4">
    <source>
        <dbReference type="Google" id="ProtNLM"/>
    </source>
</evidence>
<dbReference type="InterPro" id="IPR016181">
    <property type="entry name" value="Acyl_CoA_acyltransferase"/>
</dbReference>